<reference evidence="1 2" key="1">
    <citation type="journal article" date="2015" name="Int. Biodeterior. Biodegradation">
        <title>Physiological and genetic screening methods for the isolation of methyl tert-butyl ether-degrading bacteria for bioremediation purposes.</title>
        <authorList>
            <person name="Guisado I.M."/>
            <person name="Purswani J."/>
            <person name="Gonzalez Lopez J."/>
            <person name="Pozo C."/>
        </authorList>
    </citation>
    <scope>NUCLEOTIDE SEQUENCE [LARGE SCALE GENOMIC DNA]</scope>
    <source>
        <strain evidence="1 2">SH7</strain>
    </source>
</reference>
<keyword evidence="2" id="KW-1185">Reference proteome</keyword>
<evidence type="ECO:0000313" key="2">
    <source>
        <dbReference type="Proteomes" id="UP000054709"/>
    </source>
</evidence>
<protein>
    <submittedName>
        <fullName evidence="1">Uncharacterized protein</fullName>
    </submittedName>
</protein>
<name>A0A0W1B3U5_9BACL</name>
<comment type="caution">
    <text evidence="1">The sequence shown here is derived from an EMBL/GenBank/DDBJ whole genome shotgun (WGS) entry which is preliminary data.</text>
</comment>
<accession>A0A0W1B3U5</accession>
<dbReference type="EMBL" id="LCZJ02000015">
    <property type="protein sequence ID" value="KTD88211.1"/>
    <property type="molecule type" value="Genomic_DNA"/>
</dbReference>
<proteinExistence type="predicted"/>
<gene>
    <name evidence="1" type="ORF">UQ64_06905</name>
</gene>
<dbReference type="Proteomes" id="UP000054709">
    <property type="component" value="Unassembled WGS sequence"/>
</dbReference>
<evidence type="ECO:0000313" key="1">
    <source>
        <dbReference type="EMBL" id="KTD88211.1"/>
    </source>
</evidence>
<sequence>MEITTITAIVAAVSGVVLGWVTRTSAFKEDVAQEAGSGAALRTDVEYIKHGVDDVRFELKDQVRRFDALPERVTRVEESTKQAISAWQNRRIERMFCYGMECSCEFCKNQNC</sequence>
<dbReference type="AlphaFoldDB" id="A0A0W1B3U5"/>
<organism evidence="1 2">
    <name type="scientific">Paenibacillus etheri</name>
    <dbReference type="NCBI Taxonomy" id="1306852"/>
    <lineage>
        <taxon>Bacteria</taxon>
        <taxon>Bacillati</taxon>
        <taxon>Bacillota</taxon>
        <taxon>Bacilli</taxon>
        <taxon>Bacillales</taxon>
        <taxon>Paenibacillaceae</taxon>
        <taxon>Paenibacillus</taxon>
    </lineage>
</organism>
<dbReference type="RefSeq" id="WP_060622147.1">
    <property type="nucleotide sequence ID" value="NZ_LCZJ02000015.1"/>
</dbReference>